<dbReference type="OrthoDB" id="1861185at2759"/>
<reference evidence="3" key="1">
    <citation type="submission" date="2017-04" db="EMBL/GenBank/DDBJ databases">
        <title>Plasmodium gonderi genome.</title>
        <authorList>
            <person name="Arisue N."/>
            <person name="Honma H."/>
            <person name="Kawai S."/>
            <person name="Tougan T."/>
            <person name="Tanabe K."/>
            <person name="Horii T."/>
        </authorList>
    </citation>
    <scope>NUCLEOTIDE SEQUENCE [LARGE SCALE GENOMIC DNA]</scope>
    <source>
        <strain evidence="3">ATCC 30045</strain>
    </source>
</reference>
<name>A0A1Y1JF29_PLAGO</name>
<dbReference type="InterPro" id="IPR027417">
    <property type="entry name" value="P-loop_NTPase"/>
</dbReference>
<protein>
    <submittedName>
        <fullName evidence="2">Uncharacterized protein</fullName>
    </submittedName>
</protein>
<dbReference type="PANTHER" id="PTHR46487:SF1">
    <property type="entry name" value="DNA REPAIR PROTEIN XRCC3"/>
    <property type="match status" value="1"/>
</dbReference>
<dbReference type="GO" id="GO:0045003">
    <property type="term" value="P:double-strand break repair via synthesis-dependent strand annealing"/>
    <property type="evidence" value="ECO:0007669"/>
    <property type="project" value="TreeGrafter"/>
</dbReference>
<dbReference type="RefSeq" id="XP_028542406.1">
    <property type="nucleotide sequence ID" value="XM_028686605.1"/>
</dbReference>
<dbReference type="PANTHER" id="PTHR46487">
    <property type="entry name" value="DNA REPAIR PROTEIN XRCC3"/>
    <property type="match status" value="1"/>
</dbReference>
<feature type="region of interest" description="Disordered" evidence="1">
    <location>
        <begin position="116"/>
        <end position="138"/>
    </location>
</feature>
<sequence>MEESTCRSVERIFEDVSFNKRDRKRLQFDDKKLNRFFENGMLNYSLVEIVGISGSGKTQFALTLCAEHLLKILEENRQTIVFYVYFNRMFPIHRLKEIIKNKLDLKDSRIHFKTKNIHSNSASPPGSTSTSPFPSAHEKRAEQLECPTDIDICSDWDNWSDANNCNMVSYSDRANNCNTVSYSNREDTLNGNMDDTLNLQKENKTQKHVLSALKNFYIQKINDEKELFSLIEKDIYHILRYHKISLLVIDSMNCVFNGNENLDAYKKCQLFTRVSICLKNLAYEKNFFLLLLNNSQLKKEYSGFCFNIFDYVINCPCSNTIIIFKKKKKNNKIARKMSIKYSEFLRKYKSINFEINDSGFRAL</sequence>
<dbReference type="GeneID" id="39746529"/>
<dbReference type="GO" id="GO:0005657">
    <property type="term" value="C:replication fork"/>
    <property type="evidence" value="ECO:0007669"/>
    <property type="project" value="TreeGrafter"/>
</dbReference>
<dbReference type="AlphaFoldDB" id="A0A1Y1JF29"/>
<dbReference type="OMA" id="FEDMTHD"/>
<organism evidence="2 3">
    <name type="scientific">Plasmodium gonderi</name>
    <dbReference type="NCBI Taxonomy" id="77519"/>
    <lineage>
        <taxon>Eukaryota</taxon>
        <taxon>Sar</taxon>
        <taxon>Alveolata</taxon>
        <taxon>Apicomplexa</taxon>
        <taxon>Aconoidasida</taxon>
        <taxon>Haemosporida</taxon>
        <taxon>Plasmodiidae</taxon>
        <taxon>Plasmodium</taxon>
        <taxon>Plasmodium (Plasmodium)</taxon>
    </lineage>
</organism>
<dbReference type="GO" id="GO:0000722">
    <property type="term" value="P:telomere maintenance via recombination"/>
    <property type="evidence" value="ECO:0007669"/>
    <property type="project" value="TreeGrafter"/>
</dbReference>
<dbReference type="GO" id="GO:0090656">
    <property type="term" value="P:t-circle formation"/>
    <property type="evidence" value="ECO:0007669"/>
    <property type="project" value="TreeGrafter"/>
</dbReference>
<evidence type="ECO:0000313" key="2">
    <source>
        <dbReference type="EMBL" id="GAW79817.1"/>
    </source>
</evidence>
<gene>
    <name evidence="2" type="ORF">PGO_052270</name>
</gene>
<accession>A0A1Y1JF29</accession>
<dbReference type="Proteomes" id="UP000195521">
    <property type="component" value="Unassembled WGS sequence"/>
</dbReference>
<dbReference type="SUPFAM" id="SSF52540">
    <property type="entry name" value="P-loop containing nucleoside triphosphate hydrolases"/>
    <property type="match status" value="1"/>
</dbReference>
<dbReference type="Gene3D" id="3.40.50.300">
    <property type="entry name" value="P-loop containing nucleotide triphosphate hydrolases"/>
    <property type="match status" value="1"/>
</dbReference>
<evidence type="ECO:0000256" key="1">
    <source>
        <dbReference type="SAM" id="MobiDB-lite"/>
    </source>
</evidence>
<dbReference type="GO" id="GO:0033065">
    <property type="term" value="C:Rad51C-XRCC3 complex"/>
    <property type="evidence" value="ECO:0007669"/>
    <property type="project" value="TreeGrafter"/>
</dbReference>
<proteinExistence type="predicted"/>
<dbReference type="GO" id="GO:0000400">
    <property type="term" value="F:four-way junction DNA binding"/>
    <property type="evidence" value="ECO:0007669"/>
    <property type="project" value="TreeGrafter"/>
</dbReference>
<dbReference type="GO" id="GO:0071140">
    <property type="term" value="P:resolution of mitotic recombination intermediates"/>
    <property type="evidence" value="ECO:0007669"/>
    <property type="project" value="TreeGrafter"/>
</dbReference>
<evidence type="ECO:0000313" key="3">
    <source>
        <dbReference type="Proteomes" id="UP000195521"/>
    </source>
</evidence>
<comment type="caution">
    <text evidence="2">The sequence shown here is derived from an EMBL/GenBank/DDBJ whole genome shotgun (WGS) entry which is preliminary data.</text>
</comment>
<feature type="compositionally biased region" description="Low complexity" evidence="1">
    <location>
        <begin position="119"/>
        <end position="135"/>
    </location>
</feature>
<keyword evidence="3" id="KW-1185">Reference proteome</keyword>
<dbReference type="EMBL" id="BDQF01000006">
    <property type="protein sequence ID" value="GAW79817.1"/>
    <property type="molecule type" value="Genomic_DNA"/>
</dbReference>